<keyword evidence="2" id="KW-1185">Reference proteome</keyword>
<name>A0A1G6Q7M9_9ACTN</name>
<organism evidence="1 2">
    <name type="scientific">Nocardioides lianchengensis</name>
    <dbReference type="NCBI Taxonomy" id="1045774"/>
    <lineage>
        <taxon>Bacteria</taxon>
        <taxon>Bacillati</taxon>
        <taxon>Actinomycetota</taxon>
        <taxon>Actinomycetes</taxon>
        <taxon>Propionibacteriales</taxon>
        <taxon>Nocardioidaceae</taxon>
        <taxon>Nocardioides</taxon>
    </lineage>
</organism>
<proteinExistence type="predicted"/>
<dbReference type="SUPFAM" id="SSF46785">
    <property type="entry name" value="Winged helix' DNA-binding domain"/>
    <property type="match status" value="1"/>
</dbReference>
<dbReference type="SMART" id="SM00347">
    <property type="entry name" value="HTH_MARR"/>
    <property type="match status" value="1"/>
</dbReference>
<dbReference type="EMBL" id="FMZM01000004">
    <property type="protein sequence ID" value="SDC88343.1"/>
    <property type="molecule type" value="Genomic_DNA"/>
</dbReference>
<evidence type="ECO:0000313" key="1">
    <source>
        <dbReference type="EMBL" id="SDC88343.1"/>
    </source>
</evidence>
<dbReference type="InterPro" id="IPR000835">
    <property type="entry name" value="HTH_MarR-typ"/>
</dbReference>
<accession>A0A1G6Q7M9</accession>
<dbReference type="Gene3D" id="1.10.10.10">
    <property type="entry name" value="Winged helix-like DNA-binding domain superfamily/Winged helix DNA-binding domain"/>
    <property type="match status" value="1"/>
</dbReference>
<dbReference type="InterPro" id="IPR036388">
    <property type="entry name" value="WH-like_DNA-bd_sf"/>
</dbReference>
<dbReference type="STRING" id="1045774.SAMN05421872_104296"/>
<dbReference type="Proteomes" id="UP000199034">
    <property type="component" value="Unassembled WGS sequence"/>
</dbReference>
<dbReference type="Pfam" id="PF12802">
    <property type="entry name" value="MarR_2"/>
    <property type="match status" value="1"/>
</dbReference>
<evidence type="ECO:0000313" key="2">
    <source>
        <dbReference type="Proteomes" id="UP000199034"/>
    </source>
</evidence>
<dbReference type="GO" id="GO:0003677">
    <property type="term" value="F:DNA binding"/>
    <property type="evidence" value="ECO:0007669"/>
    <property type="project" value="UniProtKB-KW"/>
</dbReference>
<dbReference type="RefSeq" id="WP_090854304.1">
    <property type="nucleotide sequence ID" value="NZ_FMZM01000004.1"/>
</dbReference>
<gene>
    <name evidence="1" type="ORF">SAMN05421872_104296</name>
</gene>
<dbReference type="InterPro" id="IPR036390">
    <property type="entry name" value="WH_DNA-bd_sf"/>
</dbReference>
<protein>
    <submittedName>
        <fullName evidence="1">DNA-binding transcriptional regulator, MarR family</fullName>
    </submittedName>
</protein>
<keyword evidence="1" id="KW-0238">DNA-binding</keyword>
<reference evidence="1 2" key="1">
    <citation type="submission" date="2016-10" db="EMBL/GenBank/DDBJ databases">
        <authorList>
            <person name="de Groot N.N."/>
        </authorList>
    </citation>
    <scope>NUCLEOTIDE SEQUENCE [LARGE SCALE GENOMIC DNA]</scope>
    <source>
        <strain evidence="1 2">CGMCC 4.6858</strain>
    </source>
</reference>
<sequence>MAGLDEGERELWDAWKRSTEGVRARINAEVAGETGLSEADVSVLTHVHDGGGGALRQHELAVAMGWHRSRLSHHLSRMQERGLVTRESVAGGVELRTTTMGRAALLRARPVHAAAVRRHLVDAVPARDRDRLLTLLRLLAD</sequence>
<dbReference type="AlphaFoldDB" id="A0A1G6Q7M9"/>
<dbReference type="GO" id="GO:0003700">
    <property type="term" value="F:DNA-binding transcription factor activity"/>
    <property type="evidence" value="ECO:0007669"/>
    <property type="project" value="InterPro"/>
</dbReference>